<proteinExistence type="predicted"/>
<name>A0A9P1FD30_9DINO</name>
<evidence type="ECO:0000259" key="1">
    <source>
        <dbReference type="PROSITE" id="PS50994"/>
    </source>
</evidence>
<dbReference type="EMBL" id="CAMXCT010000006">
    <property type="protein sequence ID" value="CAI3972379.1"/>
    <property type="molecule type" value="Genomic_DNA"/>
</dbReference>
<dbReference type="InterPro" id="IPR036397">
    <property type="entry name" value="RNaseH_sf"/>
</dbReference>
<evidence type="ECO:0000313" key="4">
    <source>
        <dbReference type="Proteomes" id="UP001152797"/>
    </source>
</evidence>
<evidence type="ECO:0000313" key="3">
    <source>
        <dbReference type="EMBL" id="CAL1125754.1"/>
    </source>
</evidence>
<keyword evidence="4" id="KW-1185">Reference proteome</keyword>
<accession>A0A9P1FD30</accession>
<dbReference type="AlphaFoldDB" id="A0A9P1FD30"/>
<dbReference type="PROSITE" id="PS50994">
    <property type="entry name" value="INTEGRASE"/>
    <property type="match status" value="1"/>
</dbReference>
<dbReference type="Proteomes" id="UP001152797">
    <property type="component" value="Unassembled WGS sequence"/>
</dbReference>
<evidence type="ECO:0000313" key="2">
    <source>
        <dbReference type="EMBL" id="CAI3972379.1"/>
    </source>
</evidence>
<sequence>MEHELSMIVSTAEWFQIHGISPLCNIAGFDPSRLFPDFMHIMHLACAVDSLTSVLLDLVEEDNLVAGSTRDQWRSGLVGGLTTMETVILHGSRLLTPEAHKEFVVGYCTFRACLNSLADRAISRGEEIERLSLTVLKLHRRCGHSGNRALVKILAARNAEEKIWNTLQMDTFYFKHDSNVYHYLVMLDEASGFSITAEILVHVEEIHANVDTQSVIEALEGSWFQYFAHPQRIRCDLEGAFRGRELEAYCAERGIELLQVPAEHHQATGDVERMVGELRHKIELFLRSEDVPPRRAVYAMTTAHNHMARIAFGRQMDNLDNIAEHSSEGVSGHAMAENLQLRLRAEKRYLELQANAKIMAEFTLYTVYGPREGDGKILHKDYGRILV</sequence>
<feature type="domain" description="Integrase catalytic" evidence="1">
    <location>
        <begin position="157"/>
        <end position="340"/>
    </location>
</feature>
<reference evidence="2" key="1">
    <citation type="submission" date="2022-10" db="EMBL/GenBank/DDBJ databases">
        <authorList>
            <person name="Chen Y."/>
            <person name="Dougan E. K."/>
            <person name="Chan C."/>
            <person name="Rhodes N."/>
            <person name="Thang M."/>
        </authorList>
    </citation>
    <scope>NUCLEOTIDE SEQUENCE</scope>
</reference>
<organism evidence="2">
    <name type="scientific">Cladocopium goreaui</name>
    <dbReference type="NCBI Taxonomy" id="2562237"/>
    <lineage>
        <taxon>Eukaryota</taxon>
        <taxon>Sar</taxon>
        <taxon>Alveolata</taxon>
        <taxon>Dinophyceae</taxon>
        <taxon>Suessiales</taxon>
        <taxon>Symbiodiniaceae</taxon>
        <taxon>Cladocopium</taxon>
    </lineage>
</organism>
<dbReference type="EMBL" id="CAMXCT030000006">
    <property type="protein sequence ID" value="CAL4759691.1"/>
    <property type="molecule type" value="Genomic_DNA"/>
</dbReference>
<dbReference type="InterPro" id="IPR012337">
    <property type="entry name" value="RNaseH-like_sf"/>
</dbReference>
<dbReference type="SUPFAM" id="SSF53098">
    <property type="entry name" value="Ribonuclease H-like"/>
    <property type="match status" value="1"/>
</dbReference>
<dbReference type="Gene3D" id="3.30.420.10">
    <property type="entry name" value="Ribonuclease H-like superfamily/Ribonuclease H"/>
    <property type="match status" value="1"/>
</dbReference>
<comment type="caution">
    <text evidence="2">The sequence shown here is derived from an EMBL/GenBank/DDBJ whole genome shotgun (WGS) entry which is preliminary data.</text>
</comment>
<dbReference type="EMBL" id="CAMXCT020000006">
    <property type="protein sequence ID" value="CAL1125754.1"/>
    <property type="molecule type" value="Genomic_DNA"/>
</dbReference>
<dbReference type="GO" id="GO:0003676">
    <property type="term" value="F:nucleic acid binding"/>
    <property type="evidence" value="ECO:0007669"/>
    <property type="project" value="InterPro"/>
</dbReference>
<dbReference type="InterPro" id="IPR001584">
    <property type="entry name" value="Integrase_cat-core"/>
</dbReference>
<dbReference type="OrthoDB" id="10607234at2759"/>
<reference evidence="3" key="2">
    <citation type="submission" date="2024-04" db="EMBL/GenBank/DDBJ databases">
        <authorList>
            <person name="Chen Y."/>
            <person name="Shah S."/>
            <person name="Dougan E. K."/>
            <person name="Thang M."/>
            <person name="Chan C."/>
        </authorList>
    </citation>
    <scope>NUCLEOTIDE SEQUENCE [LARGE SCALE GENOMIC DNA]</scope>
</reference>
<gene>
    <name evidence="2" type="ORF">C1SCF055_LOCUS966</name>
</gene>
<protein>
    <recommendedName>
        <fullName evidence="1">Integrase catalytic domain-containing protein</fullName>
    </recommendedName>
</protein>
<dbReference type="GO" id="GO:0015074">
    <property type="term" value="P:DNA integration"/>
    <property type="evidence" value="ECO:0007669"/>
    <property type="project" value="InterPro"/>
</dbReference>